<evidence type="ECO:0008006" key="3">
    <source>
        <dbReference type="Google" id="ProtNLM"/>
    </source>
</evidence>
<dbReference type="InterPro" id="IPR005619">
    <property type="entry name" value="Uncharacterised_YajG"/>
</dbReference>
<reference evidence="1 2" key="1">
    <citation type="submission" date="2018-09" db="EMBL/GenBank/DDBJ databases">
        <title>Whole genome based analysis of evolution and adaptive divergence in Indian and Brazilian strains of Azospirillum brasilense.</title>
        <authorList>
            <person name="Singh C."/>
            <person name="Tripathi A.K."/>
        </authorList>
    </citation>
    <scope>NUCLEOTIDE SEQUENCE [LARGE SCALE GENOMIC DNA]</scope>
    <source>
        <strain evidence="1 2">MTCC4036</strain>
        <plasmid evidence="1 2">p6</plasmid>
    </source>
</reference>
<gene>
    <name evidence="1" type="ORF">D3867_36230</name>
</gene>
<dbReference type="Pfam" id="PF03923">
    <property type="entry name" value="Lipoprotein_16"/>
    <property type="match status" value="1"/>
</dbReference>
<protein>
    <recommendedName>
        <fullName evidence="3">SHOCT domain-containing protein</fullName>
    </recommendedName>
</protein>
<evidence type="ECO:0000313" key="1">
    <source>
        <dbReference type="EMBL" id="QCO07331.1"/>
    </source>
</evidence>
<keyword evidence="1" id="KW-0614">Plasmid</keyword>
<name>A0A4D8QDI3_AZOBR</name>
<accession>A0A4D8QDI3</accession>
<evidence type="ECO:0000313" key="2">
    <source>
        <dbReference type="Proteomes" id="UP000298596"/>
    </source>
</evidence>
<proteinExistence type="predicted"/>
<dbReference type="Proteomes" id="UP000298596">
    <property type="component" value="Plasmid p6"/>
</dbReference>
<organism evidence="1 2">
    <name type="scientific">Azospirillum brasilense</name>
    <dbReference type="NCBI Taxonomy" id="192"/>
    <lineage>
        <taxon>Bacteria</taxon>
        <taxon>Pseudomonadati</taxon>
        <taxon>Pseudomonadota</taxon>
        <taxon>Alphaproteobacteria</taxon>
        <taxon>Rhodospirillales</taxon>
        <taxon>Azospirillaceae</taxon>
        <taxon>Azospirillum</taxon>
    </lineage>
</organism>
<dbReference type="AlphaFoldDB" id="A0A4D8QDI3"/>
<geneLocation type="plasmid" evidence="1 2">
    <name>p6</name>
</geneLocation>
<dbReference type="EMBL" id="CP032336">
    <property type="protein sequence ID" value="QCO07331.1"/>
    <property type="molecule type" value="Genomic_DNA"/>
</dbReference>
<sequence length="286" mass="31235">MHIIVCAGGRMPVFGDAGHQRLRPFLLFKMRHLLSSNGRPVRSGLSVQSGIGALVLSAVAICLPGCGTTPTDLTYRPAAQTIAATGAIPMVEISTVTDARKNPSNKIGTVRGGYGNPFWILETKTPVNDMVRQAFIEGLKSRGLLAKTDVAYIGLVVSIERLDSNQLMRREGHTRFNVKAIDKSTGQQLYSQVYEDNRVEDGSFVSQVDGLRKIINDSMQAAIDQALDDPKLTALSVSRPQSAGAPLVTMGSSVEARLATLKDLRERNLVSQKEYEDRRRKILEDL</sequence>